<evidence type="ECO:0000256" key="3">
    <source>
        <dbReference type="ARBA" id="ARBA00004798"/>
    </source>
</evidence>
<evidence type="ECO:0000256" key="6">
    <source>
        <dbReference type="ARBA" id="ARBA00023235"/>
    </source>
</evidence>
<dbReference type="Pfam" id="PF10143">
    <property type="entry name" value="PhosphMutase"/>
    <property type="match status" value="1"/>
</dbReference>
<dbReference type="PANTHER" id="PTHR31209">
    <property type="entry name" value="COFACTOR-INDEPENDENT PHOSPHOGLYCERATE MUTASE"/>
    <property type="match status" value="1"/>
</dbReference>
<keyword evidence="6 7" id="KW-0413">Isomerase</keyword>
<dbReference type="Proteomes" id="UP001524383">
    <property type="component" value="Unassembled WGS sequence"/>
</dbReference>
<dbReference type="PANTHER" id="PTHR31209:SF0">
    <property type="entry name" value="METALLOENZYME DOMAIN-CONTAINING PROTEIN"/>
    <property type="match status" value="1"/>
</dbReference>
<evidence type="ECO:0000313" key="10">
    <source>
        <dbReference type="Proteomes" id="UP001524383"/>
    </source>
</evidence>
<reference evidence="9 10" key="1">
    <citation type="submission" date="2019-08" db="EMBL/GenBank/DDBJ databases">
        <authorList>
            <person name="Chen S.-C."/>
            <person name="Lai M.-C."/>
            <person name="You Y.-T."/>
        </authorList>
    </citation>
    <scope>NUCLEOTIDE SEQUENCE [LARGE SCALE GENOMIC DNA]</scope>
    <source>
        <strain evidence="9 10">P2F9704a</strain>
    </source>
</reference>
<comment type="function">
    <text evidence="2 7">Catalyzes the interconversion of 2-phosphoglycerate and 3-phosphoglycerate.</text>
</comment>
<comment type="similarity">
    <text evidence="4 7">Belongs to the BPG-independent phosphoglycerate mutase family. A-PGAM subfamily.</text>
</comment>
<proteinExistence type="inferred from homology"/>
<dbReference type="Pfam" id="PF01676">
    <property type="entry name" value="Metalloenzyme"/>
    <property type="match status" value="1"/>
</dbReference>
<dbReference type="InterPro" id="IPR004456">
    <property type="entry name" value="Pglycerate_mutase_ApgM"/>
</dbReference>
<dbReference type="InterPro" id="IPR017850">
    <property type="entry name" value="Alkaline_phosphatase_core_sf"/>
</dbReference>
<organism evidence="9 10">
    <name type="scientific">Methanocalculus taiwanensis</name>
    <dbReference type="NCBI Taxonomy" id="106207"/>
    <lineage>
        <taxon>Archaea</taxon>
        <taxon>Methanobacteriati</taxon>
        <taxon>Methanobacteriota</taxon>
        <taxon>Stenosarchaea group</taxon>
        <taxon>Methanomicrobia</taxon>
        <taxon>Methanomicrobiales</taxon>
        <taxon>Methanocalculaceae</taxon>
        <taxon>Methanocalculus</taxon>
    </lineage>
</organism>
<dbReference type="RefSeq" id="WP_255332464.1">
    <property type="nucleotide sequence ID" value="NZ_VOTZ01000010.1"/>
</dbReference>
<dbReference type="GO" id="GO:0004619">
    <property type="term" value="F:phosphoglycerate mutase activity"/>
    <property type="evidence" value="ECO:0007669"/>
    <property type="project" value="UniProtKB-UniRule"/>
</dbReference>
<gene>
    <name evidence="7" type="primary">apgM</name>
    <name evidence="9" type="ORF">FTO68_05905</name>
</gene>
<feature type="domain" description="Metalloenzyme" evidence="8">
    <location>
        <begin position="4"/>
        <end position="401"/>
    </location>
</feature>
<dbReference type="Gene3D" id="3.40.720.10">
    <property type="entry name" value="Alkaline Phosphatase, subunit A"/>
    <property type="match status" value="2"/>
</dbReference>
<evidence type="ECO:0000256" key="2">
    <source>
        <dbReference type="ARBA" id="ARBA00002315"/>
    </source>
</evidence>
<evidence type="ECO:0000256" key="7">
    <source>
        <dbReference type="HAMAP-Rule" id="MF_01402"/>
    </source>
</evidence>
<dbReference type="HAMAP" id="MF_01402_A">
    <property type="entry name" value="ApgM_A"/>
    <property type="match status" value="1"/>
</dbReference>
<sequence>MTAQKILLLVLDGIADRPCEVLDGKTPLQAAATPVLDRLAQESVCGIMDTIAPGIRPGSDTAHLSLLGYPPERYYTGRGPLEAEGCGIRMEAGMIGFRGNFGSLDSNGTIIDRRAGRIASTAPFCDAIREGVDLSSFGVELFIEPGAGHRAAVAFRGEGLGANVTSNDPKHEHLPPLPIRPMTDAGSDLHTAEVANEFLRQSQEILFDHPLNKQRIADGLLPANIVLIRGAGIMGRFEPFPEKWKITGSVISAAALISGIGSAVGLEPVQVPGITGSADSDLNAKIAYTEKELDRKDFVLLNIKGADEFGHDGKPLLKRDFIEVIDSALAPLLEWHDIIIAICADHTTPCSVMDHSGDPVPIIIRGPGVRVDSVAAFDELCTAGGGLSRIRGGDLMPILVDLINRSEKYGA</sequence>
<protein>
    <recommendedName>
        <fullName evidence="7">2,3-bisphosphoglycerate-independent phosphoglycerate mutase</fullName>
        <shortName evidence="7">BPG-independent PGAM</shortName>
        <shortName evidence="7">Phosphoglyceromutase</shortName>
        <shortName evidence="7">aPGAM</shortName>
        <ecNumber evidence="7">5.4.2.12</ecNumber>
    </recommendedName>
</protein>
<dbReference type="NCBIfam" id="NF003104">
    <property type="entry name" value="PRK04024.1"/>
    <property type="match status" value="1"/>
</dbReference>
<evidence type="ECO:0000256" key="4">
    <source>
        <dbReference type="ARBA" id="ARBA00005524"/>
    </source>
</evidence>
<dbReference type="NCBIfam" id="TIGR00306">
    <property type="entry name" value="apgM"/>
    <property type="match status" value="1"/>
</dbReference>
<dbReference type="CDD" id="cd16011">
    <property type="entry name" value="iPGM_like"/>
    <property type="match status" value="1"/>
</dbReference>
<comment type="pathway">
    <text evidence="3 7">Carbohydrate degradation; glycolysis; pyruvate from D-glyceraldehyde 3-phosphate: step 3/5.</text>
</comment>
<evidence type="ECO:0000259" key="8">
    <source>
        <dbReference type="Pfam" id="PF01676"/>
    </source>
</evidence>
<dbReference type="InterPro" id="IPR023665">
    <property type="entry name" value="ApgAM_prokaryotes"/>
</dbReference>
<name>A0ABD4THV4_9EURY</name>
<comment type="catalytic activity">
    <reaction evidence="1 7">
        <text>(2R)-2-phosphoglycerate = (2R)-3-phosphoglycerate</text>
        <dbReference type="Rhea" id="RHEA:15901"/>
        <dbReference type="ChEBI" id="CHEBI:58272"/>
        <dbReference type="ChEBI" id="CHEBI:58289"/>
        <dbReference type="EC" id="5.4.2.12"/>
    </reaction>
</comment>
<dbReference type="AlphaFoldDB" id="A0ABD4THV4"/>
<accession>A0ABD4THV4</accession>
<evidence type="ECO:0000256" key="1">
    <source>
        <dbReference type="ARBA" id="ARBA00000370"/>
    </source>
</evidence>
<evidence type="ECO:0000256" key="5">
    <source>
        <dbReference type="ARBA" id="ARBA00023152"/>
    </source>
</evidence>
<dbReference type="EC" id="5.4.2.12" evidence="7"/>
<evidence type="ECO:0000313" key="9">
    <source>
        <dbReference type="EMBL" id="MCQ1538519.1"/>
    </source>
</evidence>
<dbReference type="PIRSF" id="PIRSF006392">
    <property type="entry name" value="IPGAM_arch"/>
    <property type="match status" value="1"/>
</dbReference>
<dbReference type="SUPFAM" id="SSF53649">
    <property type="entry name" value="Alkaline phosphatase-like"/>
    <property type="match status" value="1"/>
</dbReference>
<keyword evidence="5 7" id="KW-0324">Glycolysis</keyword>
<dbReference type="GO" id="GO:0006096">
    <property type="term" value="P:glycolytic process"/>
    <property type="evidence" value="ECO:0007669"/>
    <property type="project" value="UniProtKB-UniRule"/>
</dbReference>
<keyword evidence="10" id="KW-1185">Reference proteome</keyword>
<comment type="caution">
    <text evidence="9">The sequence shown here is derived from an EMBL/GenBank/DDBJ whole genome shotgun (WGS) entry which is preliminary data.</text>
</comment>
<dbReference type="EMBL" id="VOTZ01000010">
    <property type="protein sequence ID" value="MCQ1538519.1"/>
    <property type="molecule type" value="Genomic_DNA"/>
</dbReference>
<dbReference type="InterPro" id="IPR006124">
    <property type="entry name" value="Metalloenzyme"/>
</dbReference>